<accession>A0AAV4QY76</accession>
<name>A0AAV4QY76_CAEEX</name>
<dbReference type="AlphaFoldDB" id="A0AAV4QY76"/>
<comment type="caution">
    <text evidence="2">The sequence shown here is derived from an EMBL/GenBank/DDBJ whole genome shotgun (WGS) entry which is preliminary data.</text>
</comment>
<evidence type="ECO:0000313" key="2">
    <source>
        <dbReference type="EMBL" id="GIY13017.1"/>
    </source>
</evidence>
<reference evidence="2 3" key="1">
    <citation type="submission" date="2021-06" db="EMBL/GenBank/DDBJ databases">
        <title>Caerostris extrusa draft genome.</title>
        <authorList>
            <person name="Kono N."/>
            <person name="Arakawa K."/>
        </authorList>
    </citation>
    <scope>NUCLEOTIDE SEQUENCE [LARGE SCALE GENOMIC DNA]</scope>
</reference>
<dbReference type="Proteomes" id="UP001054945">
    <property type="component" value="Unassembled WGS sequence"/>
</dbReference>
<evidence type="ECO:0000313" key="3">
    <source>
        <dbReference type="Proteomes" id="UP001054945"/>
    </source>
</evidence>
<evidence type="ECO:0000256" key="1">
    <source>
        <dbReference type="SAM" id="SignalP"/>
    </source>
</evidence>
<dbReference type="EMBL" id="BPLR01006883">
    <property type="protein sequence ID" value="GIY13017.1"/>
    <property type="molecule type" value="Genomic_DNA"/>
</dbReference>
<sequence>MFILTVFIVALLKGAFSANETCIKEIRWECKNHRMLPNEFPGTENELKNLVPSCSSDFEGMKRCLMERLNGCGSDNYDDLVIASSDMSRLISTLTEICQEDTELHKKFVSMNNEKQVCRDYTNNAMDYLRGPMKRKLLQDDTDLVSKYHRCLVGYRVDTKAYSIAEQCPASIRIDIIDLLNGLESATEEEIYVKRLITSLSFY</sequence>
<organism evidence="2 3">
    <name type="scientific">Caerostris extrusa</name>
    <name type="common">Bark spider</name>
    <name type="synonym">Caerostris bankana</name>
    <dbReference type="NCBI Taxonomy" id="172846"/>
    <lineage>
        <taxon>Eukaryota</taxon>
        <taxon>Metazoa</taxon>
        <taxon>Ecdysozoa</taxon>
        <taxon>Arthropoda</taxon>
        <taxon>Chelicerata</taxon>
        <taxon>Arachnida</taxon>
        <taxon>Araneae</taxon>
        <taxon>Araneomorphae</taxon>
        <taxon>Entelegynae</taxon>
        <taxon>Araneoidea</taxon>
        <taxon>Araneidae</taxon>
        <taxon>Caerostris</taxon>
    </lineage>
</organism>
<feature type="chain" id="PRO_5043517551" evidence="1">
    <location>
        <begin position="18"/>
        <end position="203"/>
    </location>
</feature>
<keyword evidence="3" id="KW-1185">Reference proteome</keyword>
<keyword evidence="1" id="KW-0732">Signal</keyword>
<gene>
    <name evidence="2" type="primary">AVEN_111539_1</name>
    <name evidence="2" type="ORF">CEXT_520281</name>
</gene>
<proteinExistence type="predicted"/>
<protein>
    <submittedName>
        <fullName evidence="2">Uncharacterized protein</fullName>
    </submittedName>
</protein>
<feature type="signal peptide" evidence="1">
    <location>
        <begin position="1"/>
        <end position="17"/>
    </location>
</feature>